<organism evidence="3 4">
    <name type="scientific">Naasia aerilata</name>
    <dbReference type="NCBI Taxonomy" id="1162966"/>
    <lineage>
        <taxon>Bacteria</taxon>
        <taxon>Bacillati</taxon>
        <taxon>Actinomycetota</taxon>
        <taxon>Actinomycetes</taxon>
        <taxon>Micrococcales</taxon>
        <taxon>Microbacteriaceae</taxon>
        <taxon>Naasia</taxon>
    </lineage>
</organism>
<feature type="chain" id="PRO_5047320162" evidence="2">
    <location>
        <begin position="39"/>
        <end position="396"/>
    </location>
</feature>
<sequence>MPHVPAAAPRHRRRWALRAAAAGLFALILTGVAAPATAATAESRCAGTYFAESGRTPFDIDPALVPPPVRAFPWDCASRIADRDFPAADGWAIYDLVYRDVPFSTVVGVLRSFEDQGWIEGGAVAAVDFTDGQALTAAELERITPEPSSVRARFGNAATGENIVELSYFDGEDYVFDESLTTPTLLLELSVRGAFDATGFGDPSVLSELRRIGDVRLNATSGAVLGGSAVVLMLVVGYPSALLDSVLSPRLDALWLRLRARRRAERSPSTAARSRPWGFAAGLVATAAIVGFVDPAFGPNLLSLRLFLTNLVSLLVFNLAALALLRAILSRVDSSLRPAVAFRWGSLAFVALAVGIARLLDFSPGSSWGSWPASPSPRRSPSPARRWWCCSAPRSR</sequence>
<feature type="transmembrane region" description="Helical" evidence="1">
    <location>
        <begin position="304"/>
        <end position="329"/>
    </location>
</feature>
<dbReference type="InterPro" id="IPR006311">
    <property type="entry name" value="TAT_signal"/>
</dbReference>
<keyword evidence="4" id="KW-1185">Reference proteome</keyword>
<evidence type="ECO:0000313" key="4">
    <source>
        <dbReference type="Proteomes" id="UP001321498"/>
    </source>
</evidence>
<feature type="transmembrane region" description="Helical" evidence="1">
    <location>
        <begin position="230"/>
        <end position="256"/>
    </location>
</feature>
<accession>A0ABM8GE58</accession>
<evidence type="ECO:0000256" key="1">
    <source>
        <dbReference type="SAM" id="Phobius"/>
    </source>
</evidence>
<keyword evidence="1" id="KW-0472">Membrane</keyword>
<keyword evidence="1" id="KW-1133">Transmembrane helix</keyword>
<name>A0ABM8GE58_9MICO</name>
<dbReference type="PROSITE" id="PS51318">
    <property type="entry name" value="TAT"/>
    <property type="match status" value="1"/>
</dbReference>
<gene>
    <name evidence="3" type="ORF">GCM10025866_24920</name>
</gene>
<evidence type="ECO:0000313" key="3">
    <source>
        <dbReference type="EMBL" id="BDZ46583.1"/>
    </source>
</evidence>
<evidence type="ECO:0000256" key="2">
    <source>
        <dbReference type="SAM" id="SignalP"/>
    </source>
</evidence>
<feature type="signal peptide" evidence="2">
    <location>
        <begin position="1"/>
        <end position="38"/>
    </location>
</feature>
<protein>
    <submittedName>
        <fullName evidence="3">Uncharacterized protein</fullName>
    </submittedName>
</protein>
<feature type="transmembrane region" description="Helical" evidence="1">
    <location>
        <begin position="341"/>
        <end position="360"/>
    </location>
</feature>
<dbReference type="RefSeq" id="WP_286276619.1">
    <property type="nucleotide sequence ID" value="NZ_AP027731.1"/>
</dbReference>
<dbReference type="Proteomes" id="UP001321498">
    <property type="component" value="Chromosome"/>
</dbReference>
<proteinExistence type="predicted"/>
<reference evidence="4" key="1">
    <citation type="journal article" date="2019" name="Int. J. Syst. Evol. Microbiol.">
        <title>The Global Catalogue of Microorganisms (GCM) 10K type strain sequencing project: providing services to taxonomists for standard genome sequencing and annotation.</title>
        <authorList>
            <consortium name="The Broad Institute Genomics Platform"/>
            <consortium name="The Broad Institute Genome Sequencing Center for Infectious Disease"/>
            <person name="Wu L."/>
            <person name="Ma J."/>
        </authorList>
    </citation>
    <scope>NUCLEOTIDE SEQUENCE [LARGE SCALE GENOMIC DNA]</scope>
    <source>
        <strain evidence="4">NBRC 108725</strain>
    </source>
</reference>
<keyword evidence="1" id="KW-0812">Transmembrane</keyword>
<dbReference type="EMBL" id="AP027731">
    <property type="protein sequence ID" value="BDZ46583.1"/>
    <property type="molecule type" value="Genomic_DNA"/>
</dbReference>
<keyword evidence="2" id="KW-0732">Signal</keyword>